<accession>A0AAP0WSX4</accession>
<keyword evidence="2" id="KW-0472">Membrane</keyword>
<keyword evidence="4" id="KW-1185">Reference proteome</keyword>
<evidence type="ECO:0000256" key="1">
    <source>
        <dbReference type="SAM" id="MobiDB-lite"/>
    </source>
</evidence>
<gene>
    <name evidence="3" type="ORF">L1049_023164</name>
</gene>
<proteinExistence type="predicted"/>
<dbReference type="PANTHER" id="PTHR34117:SF1">
    <property type="entry name" value="STYLE CELL-CYCLE INHIBITOR 1"/>
    <property type="match status" value="1"/>
</dbReference>
<dbReference type="PANTHER" id="PTHR34117">
    <property type="entry name" value="STYLE CELL-CYCLE INHIBITOR 1"/>
    <property type="match status" value="1"/>
</dbReference>
<keyword evidence="2" id="KW-0812">Transmembrane</keyword>
<keyword evidence="2" id="KW-1133">Transmembrane helix</keyword>
<evidence type="ECO:0000313" key="3">
    <source>
        <dbReference type="EMBL" id="KAK9275890.1"/>
    </source>
</evidence>
<feature type="region of interest" description="Disordered" evidence="1">
    <location>
        <begin position="1"/>
        <end position="88"/>
    </location>
</feature>
<feature type="transmembrane region" description="Helical" evidence="2">
    <location>
        <begin position="168"/>
        <end position="190"/>
    </location>
</feature>
<dbReference type="AlphaFoldDB" id="A0AAP0WSX4"/>
<feature type="compositionally biased region" description="Basic and acidic residues" evidence="1">
    <location>
        <begin position="65"/>
        <end position="75"/>
    </location>
</feature>
<evidence type="ECO:0000313" key="4">
    <source>
        <dbReference type="Proteomes" id="UP001415857"/>
    </source>
</evidence>
<dbReference type="EMBL" id="JBBPBK010000011">
    <property type="protein sequence ID" value="KAK9275890.1"/>
    <property type="molecule type" value="Genomic_DNA"/>
</dbReference>
<name>A0AAP0WSX4_LIQFO</name>
<reference evidence="3 4" key="1">
    <citation type="journal article" date="2024" name="Plant J.">
        <title>Genome sequences and population genomics reveal climatic adaptation and genomic divergence between two closely related sweetgum species.</title>
        <authorList>
            <person name="Xu W.Q."/>
            <person name="Ren C.Q."/>
            <person name="Zhang X.Y."/>
            <person name="Comes H.P."/>
            <person name="Liu X.H."/>
            <person name="Li Y.G."/>
            <person name="Kettle C.J."/>
            <person name="Jalonen R."/>
            <person name="Gaisberger H."/>
            <person name="Ma Y.Z."/>
            <person name="Qiu Y.X."/>
        </authorList>
    </citation>
    <scope>NUCLEOTIDE SEQUENCE [LARGE SCALE GENOMIC DNA]</scope>
    <source>
        <strain evidence="3">Hangzhou</strain>
    </source>
</reference>
<dbReference type="Proteomes" id="UP001415857">
    <property type="component" value="Unassembled WGS sequence"/>
</dbReference>
<organism evidence="3 4">
    <name type="scientific">Liquidambar formosana</name>
    <name type="common">Formosan gum</name>
    <dbReference type="NCBI Taxonomy" id="63359"/>
    <lineage>
        <taxon>Eukaryota</taxon>
        <taxon>Viridiplantae</taxon>
        <taxon>Streptophyta</taxon>
        <taxon>Embryophyta</taxon>
        <taxon>Tracheophyta</taxon>
        <taxon>Spermatophyta</taxon>
        <taxon>Magnoliopsida</taxon>
        <taxon>eudicotyledons</taxon>
        <taxon>Gunneridae</taxon>
        <taxon>Pentapetalae</taxon>
        <taxon>Saxifragales</taxon>
        <taxon>Altingiaceae</taxon>
        <taxon>Liquidambar</taxon>
    </lineage>
</organism>
<sequence>MGSEKKSSKEEKKKHKKRSSPSASEDEGRSKRRKTVEDEERKRSKSDKKEKRKSKKSHKHSKHHSDKEKKSGDKHKDKHHKRDRHSTLEFQELSNDDYFLKNNEFATWLKDERKIFFSDLSSSLHANSSHTLSRTGTIKSLNPGTTRALKVGLGQRIIGKLSSGREKASVNCTLVHCLFCFVSFCFAFVFSDLHLEGTIC</sequence>
<feature type="compositionally biased region" description="Basic and acidic residues" evidence="1">
    <location>
        <begin position="1"/>
        <end position="11"/>
    </location>
</feature>
<comment type="caution">
    <text evidence="3">The sequence shown here is derived from an EMBL/GenBank/DDBJ whole genome shotgun (WGS) entry which is preliminary data.</text>
</comment>
<feature type="compositionally biased region" description="Basic residues" evidence="1">
    <location>
        <begin position="43"/>
        <end position="64"/>
    </location>
</feature>
<dbReference type="InterPro" id="IPR044688">
    <property type="entry name" value="SCI-1-like"/>
</dbReference>
<evidence type="ECO:0000256" key="2">
    <source>
        <dbReference type="SAM" id="Phobius"/>
    </source>
</evidence>
<protein>
    <submittedName>
        <fullName evidence="3">Uncharacterized protein</fullName>
    </submittedName>
</protein>